<dbReference type="EMBL" id="OZ023709">
    <property type="protein sequence ID" value="CAK9881732.1"/>
    <property type="molecule type" value="Genomic_DNA"/>
</dbReference>
<accession>A0ABP1BZ33</accession>
<reference evidence="2" key="1">
    <citation type="submission" date="2024-03" db="EMBL/GenBank/DDBJ databases">
        <authorList>
            <consortium name="ELIXIR-Norway"/>
            <consortium name="Elixir Norway"/>
        </authorList>
    </citation>
    <scope>NUCLEOTIDE SEQUENCE</scope>
</reference>
<keyword evidence="3" id="KW-1185">Reference proteome</keyword>
<feature type="region of interest" description="Disordered" evidence="1">
    <location>
        <begin position="1"/>
        <end position="95"/>
    </location>
</feature>
<organism evidence="2 3">
    <name type="scientific">Sphagnum jensenii</name>
    <dbReference type="NCBI Taxonomy" id="128206"/>
    <lineage>
        <taxon>Eukaryota</taxon>
        <taxon>Viridiplantae</taxon>
        <taxon>Streptophyta</taxon>
        <taxon>Embryophyta</taxon>
        <taxon>Bryophyta</taxon>
        <taxon>Sphagnophytina</taxon>
        <taxon>Sphagnopsida</taxon>
        <taxon>Sphagnales</taxon>
        <taxon>Sphagnaceae</taxon>
        <taxon>Sphagnum</taxon>
    </lineage>
</organism>
<sequence length="95" mass="9702">MGQGQSGGLPSKQGGIGDRKGDPNNKKEKKYEPAASPTRVSKKQQKQKGPEAAARLPMVHACHQVQASTSEAGSREGLPVDGGGVCGESGAFEAA</sequence>
<dbReference type="Proteomes" id="UP001497522">
    <property type="component" value="Chromosome 8"/>
</dbReference>
<name>A0ABP1BZ33_9BRYO</name>
<gene>
    <name evidence="2" type="ORF">CSSPJE1EN2_LOCUS23088</name>
</gene>
<proteinExistence type="predicted"/>
<evidence type="ECO:0000313" key="2">
    <source>
        <dbReference type="EMBL" id="CAK9881732.1"/>
    </source>
</evidence>
<feature type="compositionally biased region" description="Basic and acidic residues" evidence="1">
    <location>
        <begin position="17"/>
        <end position="32"/>
    </location>
</feature>
<evidence type="ECO:0000256" key="1">
    <source>
        <dbReference type="SAM" id="MobiDB-lite"/>
    </source>
</evidence>
<evidence type="ECO:0000313" key="3">
    <source>
        <dbReference type="Proteomes" id="UP001497522"/>
    </source>
</evidence>
<protein>
    <submittedName>
        <fullName evidence="2">Uncharacterized protein</fullName>
    </submittedName>
</protein>